<evidence type="ECO:0000313" key="2">
    <source>
        <dbReference type="EMBL" id="PVD27411.1"/>
    </source>
</evidence>
<dbReference type="EMBL" id="PZQS01000007">
    <property type="protein sequence ID" value="PVD27411.1"/>
    <property type="molecule type" value="Genomic_DNA"/>
</dbReference>
<dbReference type="AlphaFoldDB" id="A0A2T7P1W7"/>
<sequence length="170" mass="19021">MPRPETLVRQCSRHDVPRAVELLVVLLLCCRVAGGDKNRTSQSSSHGLTSGAFRREQSIREVVCTCEQLSPDIDVLFMMVYQVPSSRVLASFSYYKRECWNSDYFVSCVIDEADSRMSRLAILVADLPEGSSRAYGCNVSTMAPGGVLRVLSWRVDVVHPWSKLRSPCSE</sequence>
<keyword evidence="1" id="KW-0732">Signal</keyword>
<evidence type="ECO:0000313" key="3">
    <source>
        <dbReference type="Proteomes" id="UP000245119"/>
    </source>
</evidence>
<dbReference type="Proteomes" id="UP000245119">
    <property type="component" value="Linkage Group LG7"/>
</dbReference>
<accession>A0A2T7P1W7</accession>
<name>A0A2T7P1W7_POMCA</name>
<comment type="caution">
    <text evidence="2">The sequence shown here is derived from an EMBL/GenBank/DDBJ whole genome shotgun (WGS) entry which is preliminary data.</text>
</comment>
<proteinExistence type="predicted"/>
<protein>
    <recommendedName>
        <fullName evidence="4">Ig-like domain-containing protein</fullName>
    </recommendedName>
</protein>
<organism evidence="2 3">
    <name type="scientific">Pomacea canaliculata</name>
    <name type="common">Golden apple snail</name>
    <dbReference type="NCBI Taxonomy" id="400727"/>
    <lineage>
        <taxon>Eukaryota</taxon>
        <taxon>Metazoa</taxon>
        <taxon>Spiralia</taxon>
        <taxon>Lophotrochozoa</taxon>
        <taxon>Mollusca</taxon>
        <taxon>Gastropoda</taxon>
        <taxon>Caenogastropoda</taxon>
        <taxon>Architaenioglossa</taxon>
        <taxon>Ampullarioidea</taxon>
        <taxon>Ampullariidae</taxon>
        <taxon>Pomacea</taxon>
    </lineage>
</organism>
<keyword evidence="3" id="KW-1185">Reference proteome</keyword>
<evidence type="ECO:0008006" key="4">
    <source>
        <dbReference type="Google" id="ProtNLM"/>
    </source>
</evidence>
<reference evidence="2 3" key="1">
    <citation type="submission" date="2018-04" db="EMBL/GenBank/DDBJ databases">
        <title>The genome of golden apple snail Pomacea canaliculata provides insight into stress tolerance and invasive adaptation.</title>
        <authorList>
            <person name="Liu C."/>
            <person name="Liu B."/>
            <person name="Ren Y."/>
            <person name="Zhang Y."/>
            <person name="Wang H."/>
            <person name="Li S."/>
            <person name="Jiang F."/>
            <person name="Yin L."/>
            <person name="Zhang G."/>
            <person name="Qian W."/>
            <person name="Fan W."/>
        </authorList>
    </citation>
    <scope>NUCLEOTIDE SEQUENCE [LARGE SCALE GENOMIC DNA]</scope>
    <source>
        <strain evidence="2">SZHN2017</strain>
        <tissue evidence="2">Muscle</tissue>
    </source>
</reference>
<dbReference type="OrthoDB" id="10618996at2759"/>
<feature type="chain" id="PRO_5015483343" description="Ig-like domain-containing protein" evidence="1">
    <location>
        <begin position="36"/>
        <end position="170"/>
    </location>
</feature>
<evidence type="ECO:0000256" key="1">
    <source>
        <dbReference type="SAM" id="SignalP"/>
    </source>
</evidence>
<gene>
    <name evidence="2" type="ORF">C0Q70_12569</name>
</gene>
<feature type="signal peptide" evidence="1">
    <location>
        <begin position="1"/>
        <end position="35"/>
    </location>
</feature>